<dbReference type="GO" id="GO:0016020">
    <property type="term" value="C:membrane"/>
    <property type="evidence" value="ECO:0007669"/>
    <property type="project" value="TreeGrafter"/>
</dbReference>
<dbReference type="Pfam" id="PF00561">
    <property type="entry name" value="Abhydrolase_1"/>
    <property type="match status" value="1"/>
</dbReference>
<proteinExistence type="predicted"/>
<name>A0A286U594_9AGAM</name>
<protein>
    <submittedName>
        <fullName evidence="2">Alpha beta-hydrolase</fullName>
    </submittedName>
</protein>
<dbReference type="EMBL" id="NBII01000012">
    <property type="protein sequence ID" value="PAV14737.1"/>
    <property type="molecule type" value="Genomic_DNA"/>
</dbReference>
<dbReference type="InterPro" id="IPR050266">
    <property type="entry name" value="AB_hydrolase_sf"/>
</dbReference>
<organism evidence="2 3">
    <name type="scientific">Pyrrhoderma noxium</name>
    <dbReference type="NCBI Taxonomy" id="2282107"/>
    <lineage>
        <taxon>Eukaryota</taxon>
        <taxon>Fungi</taxon>
        <taxon>Dikarya</taxon>
        <taxon>Basidiomycota</taxon>
        <taxon>Agaricomycotina</taxon>
        <taxon>Agaricomycetes</taxon>
        <taxon>Hymenochaetales</taxon>
        <taxon>Hymenochaetaceae</taxon>
        <taxon>Pyrrhoderma</taxon>
    </lineage>
</organism>
<dbReference type="PANTHER" id="PTHR43798">
    <property type="entry name" value="MONOACYLGLYCEROL LIPASE"/>
    <property type="match status" value="1"/>
</dbReference>
<dbReference type="InterPro" id="IPR000073">
    <property type="entry name" value="AB_hydrolase_1"/>
</dbReference>
<dbReference type="InterPro" id="IPR029058">
    <property type="entry name" value="AB_hydrolase_fold"/>
</dbReference>
<evidence type="ECO:0000259" key="1">
    <source>
        <dbReference type="Pfam" id="PF00561"/>
    </source>
</evidence>
<feature type="domain" description="AB hydrolase-1" evidence="1">
    <location>
        <begin position="32"/>
        <end position="276"/>
    </location>
</feature>
<gene>
    <name evidence="2" type="ORF">PNOK_0981600</name>
</gene>
<sequence length="330" mass="37212">MPFVKVSSGTQFHYQIPSCPDHKNPFLDPSKPTVLLLHPRLFDSYFFAPQWRDPRLSLNYNLLAIDHHYHGKTKAKLDDSPYDFQLIAKEIIMALDKLGVSKCHVFGNSLGAPIAFRIYAQKPSLVLSMILCGKHPPVETEENKEQYKFIRDSCFAKDDQGRDRLASDVVHGLHYVYFGDETGADAIIDEWAATSAFRPSNVLLITKIFSSLLDRVPLPQSTLDAITCPILIIHGGADVPYPVQCAYDLYDALPNAKEKKLVIVENAPHFLSWTHAKDVNDAMVEFLDGLEHIDSREMVEKVASEKVGKDMDPATQSLQKKKSFWKKIVA</sequence>
<comment type="caution">
    <text evidence="2">The sequence shown here is derived from an EMBL/GenBank/DDBJ whole genome shotgun (WGS) entry which is preliminary data.</text>
</comment>
<reference evidence="2 3" key="1">
    <citation type="journal article" date="2017" name="Mol. Ecol.">
        <title>Comparative and population genomic landscape of Phellinus noxius: A hypervariable fungus causing root rot in trees.</title>
        <authorList>
            <person name="Chung C.L."/>
            <person name="Lee T.J."/>
            <person name="Akiba M."/>
            <person name="Lee H.H."/>
            <person name="Kuo T.H."/>
            <person name="Liu D."/>
            <person name="Ke H.M."/>
            <person name="Yokoi T."/>
            <person name="Roa M.B."/>
            <person name="Lu M.J."/>
            <person name="Chang Y.Y."/>
            <person name="Ann P.J."/>
            <person name="Tsai J.N."/>
            <person name="Chen C.Y."/>
            <person name="Tzean S.S."/>
            <person name="Ota Y."/>
            <person name="Hattori T."/>
            <person name="Sahashi N."/>
            <person name="Liou R.F."/>
            <person name="Kikuchi T."/>
            <person name="Tsai I.J."/>
        </authorList>
    </citation>
    <scope>NUCLEOTIDE SEQUENCE [LARGE SCALE GENOMIC DNA]</scope>
    <source>
        <strain evidence="2 3">FFPRI411160</strain>
    </source>
</reference>
<keyword evidence="3" id="KW-1185">Reference proteome</keyword>
<dbReference type="SUPFAM" id="SSF53474">
    <property type="entry name" value="alpha/beta-Hydrolases"/>
    <property type="match status" value="1"/>
</dbReference>
<dbReference type="PANTHER" id="PTHR43798:SF33">
    <property type="entry name" value="HYDROLASE, PUTATIVE (AFU_ORTHOLOGUE AFUA_2G14860)-RELATED"/>
    <property type="match status" value="1"/>
</dbReference>
<dbReference type="Gene3D" id="3.40.50.1820">
    <property type="entry name" value="alpha/beta hydrolase"/>
    <property type="match status" value="1"/>
</dbReference>
<evidence type="ECO:0000313" key="2">
    <source>
        <dbReference type="EMBL" id="PAV14737.1"/>
    </source>
</evidence>
<dbReference type="STRING" id="2282107.A0A286U594"/>
<evidence type="ECO:0000313" key="3">
    <source>
        <dbReference type="Proteomes" id="UP000217199"/>
    </source>
</evidence>
<dbReference type="InParanoid" id="A0A286U594"/>
<accession>A0A286U594</accession>
<dbReference type="GO" id="GO:0016787">
    <property type="term" value="F:hydrolase activity"/>
    <property type="evidence" value="ECO:0007669"/>
    <property type="project" value="UniProtKB-KW"/>
</dbReference>
<dbReference type="Proteomes" id="UP000217199">
    <property type="component" value="Unassembled WGS sequence"/>
</dbReference>
<dbReference type="OrthoDB" id="19657at2759"/>
<dbReference type="AlphaFoldDB" id="A0A286U594"/>